<evidence type="ECO:0000313" key="2">
    <source>
        <dbReference type="Proteomes" id="UP000312495"/>
    </source>
</evidence>
<dbReference type="EMBL" id="VEPV01000006">
    <property type="protein sequence ID" value="TNP13412.1"/>
    <property type="molecule type" value="Genomic_DNA"/>
</dbReference>
<sequence>MNKALFFQSKVEVQKYDQNHKDNIDNTGTTSIIQKKEIVKEHISQGNLLLINSTYPIRQESVKSDIVNLSKHNELINGYGLLNTNVYLSKEVAKKFSEMINNVVKEGVNQFFIKMGKIFDFILFFFQNKTIEVEIPVNEFYGIYGENIDGVIVTTRS</sequence>
<accession>A0A5C5A4X2</accession>
<proteinExistence type="predicted"/>
<keyword evidence="1" id="KW-0645">Protease</keyword>
<gene>
    <name evidence="1" type="ORF">FHY71_17825</name>
</gene>
<name>A0A5C5A4X2_9BACI</name>
<evidence type="ECO:0000313" key="1">
    <source>
        <dbReference type="EMBL" id="TNP13412.1"/>
    </source>
</evidence>
<dbReference type="Proteomes" id="UP000312495">
    <property type="component" value="Unassembled WGS sequence"/>
</dbReference>
<reference evidence="1 2" key="1">
    <citation type="submission" date="2019-06" db="EMBL/GenBank/DDBJ databases">
        <title>Biocontrol Bacillus strains from Vietnam.</title>
        <authorList>
            <person name="Borriss R."/>
            <person name="Lasch P."/>
            <person name="Thanh Tam L.T."/>
            <person name="Luong P.T."/>
            <person name="Phuong Thao L.T."/>
            <person name="Kim Chung L.T."/>
        </authorList>
    </citation>
    <scope>NUCLEOTIDE SEQUENCE [LARGE SCALE GENOMIC DNA]</scope>
    <source>
        <strain evidence="1 2">SN1</strain>
    </source>
</reference>
<dbReference type="InterPro" id="IPR009045">
    <property type="entry name" value="Zn_M74/Hedgehog-like"/>
</dbReference>
<keyword evidence="1" id="KW-0378">Hydrolase</keyword>
<dbReference type="AlphaFoldDB" id="A0A5C5A4X2"/>
<dbReference type="Gene3D" id="3.30.1380.10">
    <property type="match status" value="1"/>
</dbReference>
<dbReference type="RefSeq" id="WP_003266869.1">
    <property type="nucleotide sequence ID" value="NZ_JAEVMB010000003.1"/>
</dbReference>
<protein>
    <submittedName>
        <fullName evidence="1">Carboxypeptidase</fullName>
    </submittedName>
</protein>
<dbReference type="Gene3D" id="3.30.200.180">
    <property type="match status" value="1"/>
</dbReference>
<keyword evidence="1" id="KW-0121">Carboxypeptidase</keyword>
<comment type="caution">
    <text evidence="1">The sequence shown here is derived from an EMBL/GenBank/DDBJ whole genome shotgun (WGS) entry which is preliminary data.</text>
</comment>
<dbReference type="GO" id="GO:0004180">
    <property type="term" value="F:carboxypeptidase activity"/>
    <property type="evidence" value="ECO:0007669"/>
    <property type="project" value="UniProtKB-KW"/>
</dbReference>
<organism evidence="1 2">
    <name type="scientific">Bacillus tropicus</name>
    <dbReference type="NCBI Taxonomy" id="2026188"/>
    <lineage>
        <taxon>Bacteria</taxon>
        <taxon>Bacillati</taxon>
        <taxon>Bacillota</taxon>
        <taxon>Bacilli</taxon>
        <taxon>Bacillales</taxon>
        <taxon>Bacillaceae</taxon>
        <taxon>Bacillus</taxon>
        <taxon>Bacillus cereus group</taxon>
    </lineage>
</organism>